<dbReference type="AlphaFoldDB" id="J3PII5"/>
<dbReference type="VEuPathDB" id="FungiDB:GGTG_13313"/>
<evidence type="ECO:0000256" key="1">
    <source>
        <dbReference type="SAM" id="MobiDB-lite"/>
    </source>
</evidence>
<dbReference type="Proteomes" id="UP000006039">
    <property type="component" value="Unassembled WGS sequence"/>
</dbReference>
<reference evidence="2" key="3">
    <citation type="submission" date="2010-09" db="EMBL/GenBank/DDBJ databases">
        <title>Annotation of Gaeumannomyces graminis var. tritici R3-111a-1.</title>
        <authorList>
            <consortium name="The Broad Institute Genome Sequencing Platform"/>
            <person name="Ma L.-J."/>
            <person name="Dead R."/>
            <person name="Young S.K."/>
            <person name="Zeng Q."/>
            <person name="Gargeya S."/>
            <person name="Fitzgerald M."/>
            <person name="Haas B."/>
            <person name="Abouelleil A."/>
            <person name="Alvarado L."/>
            <person name="Arachchi H.M."/>
            <person name="Berlin A."/>
            <person name="Brown A."/>
            <person name="Chapman S.B."/>
            <person name="Chen Z."/>
            <person name="Dunbar C."/>
            <person name="Freedman E."/>
            <person name="Gearin G."/>
            <person name="Gellesch M."/>
            <person name="Goldberg J."/>
            <person name="Griggs A."/>
            <person name="Gujja S."/>
            <person name="Heiman D."/>
            <person name="Howarth C."/>
            <person name="Larson L."/>
            <person name="Lui A."/>
            <person name="MacDonald P.J.P."/>
            <person name="Mehta T."/>
            <person name="Montmayeur A."/>
            <person name="Murphy C."/>
            <person name="Neiman D."/>
            <person name="Pearson M."/>
            <person name="Priest M."/>
            <person name="Roberts A."/>
            <person name="Saif S."/>
            <person name="Shea T."/>
            <person name="Shenoy N."/>
            <person name="Sisk P."/>
            <person name="Stolte C."/>
            <person name="Sykes S."/>
            <person name="Yandava C."/>
            <person name="Wortman J."/>
            <person name="Nusbaum C."/>
            <person name="Birren B."/>
        </authorList>
    </citation>
    <scope>NUCLEOTIDE SEQUENCE</scope>
    <source>
        <strain evidence="2">R3-111a-1</strain>
    </source>
</reference>
<sequence>MLPPKSRERSSLKAEDPDAQLQVKPPGWIYSIITLLCCCPAEDLSELPPRRIVSINYQQPKSLIQVTTEITLEWEDAKPSDEPSDEPSDKPSFNTSISSQGAAHFDEAAEEESNADALSPLLPKQLATTER</sequence>
<name>J3PII5_GAET3</name>
<dbReference type="EnsemblFungi" id="EJT69204">
    <property type="protein sequence ID" value="EJT69204"/>
    <property type="gene ID" value="GGTG_13313"/>
</dbReference>
<feature type="compositionally biased region" description="Basic and acidic residues" evidence="1">
    <location>
        <begin position="1"/>
        <end position="16"/>
    </location>
</feature>
<protein>
    <submittedName>
        <fullName evidence="2 3">Uncharacterized protein</fullName>
    </submittedName>
</protein>
<evidence type="ECO:0000313" key="2">
    <source>
        <dbReference type="EMBL" id="EJT69204.1"/>
    </source>
</evidence>
<feature type="region of interest" description="Disordered" evidence="1">
    <location>
        <begin position="75"/>
        <end position="131"/>
    </location>
</feature>
<evidence type="ECO:0000313" key="3">
    <source>
        <dbReference type="EnsemblFungi" id="EJT69204"/>
    </source>
</evidence>
<reference evidence="2" key="2">
    <citation type="submission" date="2010-07" db="EMBL/GenBank/DDBJ databases">
        <authorList>
            <consortium name="The Broad Institute Genome Sequencing Platform"/>
            <consortium name="Broad Institute Genome Sequencing Center for Infectious Disease"/>
            <person name="Ma L.-J."/>
            <person name="Dead R."/>
            <person name="Young S."/>
            <person name="Zeng Q."/>
            <person name="Koehrsen M."/>
            <person name="Alvarado L."/>
            <person name="Berlin A."/>
            <person name="Chapman S.B."/>
            <person name="Chen Z."/>
            <person name="Freedman E."/>
            <person name="Gellesch M."/>
            <person name="Goldberg J."/>
            <person name="Griggs A."/>
            <person name="Gujja S."/>
            <person name="Heilman E.R."/>
            <person name="Heiman D."/>
            <person name="Hepburn T."/>
            <person name="Howarth C."/>
            <person name="Jen D."/>
            <person name="Larson L."/>
            <person name="Mehta T."/>
            <person name="Neiman D."/>
            <person name="Pearson M."/>
            <person name="Roberts A."/>
            <person name="Saif S."/>
            <person name="Shea T."/>
            <person name="Shenoy N."/>
            <person name="Sisk P."/>
            <person name="Stolte C."/>
            <person name="Sykes S."/>
            <person name="Walk T."/>
            <person name="White J."/>
            <person name="Yandava C."/>
            <person name="Haas B."/>
            <person name="Nusbaum C."/>
            <person name="Birren B."/>
        </authorList>
    </citation>
    <scope>NUCLEOTIDE SEQUENCE</scope>
    <source>
        <strain evidence="2">R3-111a-1</strain>
    </source>
</reference>
<reference evidence="4" key="1">
    <citation type="submission" date="2010-07" db="EMBL/GenBank/DDBJ databases">
        <title>The genome sequence of Gaeumannomyces graminis var. tritici strain R3-111a-1.</title>
        <authorList>
            <consortium name="The Broad Institute Genome Sequencing Platform"/>
            <person name="Ma L.-J."/>
            <person name="Dead R."/>
            <person name="Young S."/>
            <person name="Zeng Q."/>
            <person name="Koehrsen M."/>
            <person name="Alvarado L."/>
            <person name="Berlin A."/>
            <person name="Chapman S.B."/>
            <person name="Chen Z."/>
            <person name="Freedman E."/>
            <person name="Gellesch M."/>
            <person name="Goldberg J."/>
            <person name="Griggs A."/>
            <person name="Gujja S."/>
            <person name="Heilman E.R."/>
            <person name="Heiman D."/>
            <person name="Hepburn T."/>
            <person name="Howarth C."/>
            <person name="Jen D."/>
            <person name="Larson L."/>
            <person name="Mehta T."/>
            <person name="Neiman D."/>
            <person name="Pearson M."/>
            <person name="Roberts A."/>
            <person name="Saif S."/>
            <person name="Shea T."/>
            <person name="Shenoy N."/>
            <person name="Sisk P."/>
            <person name="Stolte C."/>
            <person name="Sykes S."/>
            <person name="Walk T."/>
            <person name="White J."/>
            <person name="Yandava C."/>
            <person name="Haas B."/>
            <person name="Nusbaum C."/>
            <person name="Birren B."/>
        </authorList>
    </citation>
    <scope>NUCLEOTIDE SEQUENCE [LARGE SCALE GENOMIC DNA]</scope>
    <source>
        <strain evidence="4">R3-111a-1</strain>
    </source>
</reference>
<dbReference type="EMBL" id="GL385405">
    <property type="protein sequence ID" value="EJT69204.1"/>
    <property type="molecule type" value="Genomic_DNA"/>
</dbReference>
<evidence type="ECO:0000313" key="4">
    <source>
        <dbReference type="Proteomes" id="UP000006039"/>
    </source>
</evidence>
<feature type="compositionally biased region" description="Polar residues" evidence="1">
    <location>
        <begin position="91"/>
        <end position="101"/>
    </location>
</feature>
<accession>J3PII5</accession>
<reference evidence="3" key="5">
    <citation type="submission" date="2018-04" db="UniProtKB">
        <authorList>
            <consortium name="EnsemblFungi"/>
        </authorList>
    </citation>
    <scope>IDENTIFICATION</scope>
    <source>
        <strain evidence="3">R3-111a-1</strain>
    </source>
</reference>
<feature type="region of interest" description="Disordered" evidence="1">
    <location>
        <begin position="1"/>
        <end position="20"/>
    </location>
</feature>
<keyword evidence="4" id="KW-1185">Reference proteome</keyword>
<reference evidence="3" key="4">
    <citation type="journal article" date="2015" name="G3 (Bethesda)">
        <title>Genome sequences of three phytopathogenic species of the Magnaporthaceae family of fungi.</title>
        <authorList>
            <person name="Okagaki L.H."/>
            <person name="Nunes C.C."/>
            <person name="Sailsbery J."/>
            <person name="Clay B."/>
            <person name="Brown D."/>
            <person name="John T."/>
            <person name="Oh Y."/>
            <person name="Young N."/>
            <person name="Fitzgerald M."/>
            <person name="Haas B.J."/>
            <person name="Zeng Q."/>
            <person name="Young S."/>
            <person name="Adiconis X."/>
            <person name="Fan L."/>
            <person name="Levin J.Z."/>
            <person name="Mitchell T.K."/>
            <person name="Okubara P.A."/>
            <person name="Farman M.L."/>
            <person name="Kohn L.M."/>
            <person name="Birren B."/>
            <person name="Ma L.-J."/>
            <person name="Dean R.A."/>
        </authorList>
    </citation>
    <scope>NUCLEOTIDE SEQUENCE</scope>
    <source>
        <strain evidence="3">R3-111a-1</strain>
    </source>
</reference>
<organism evidence="2">
    <name type="scientific">Gaeumannomyces tritici (strain R3-111a-1)</name>
    <name type="common">Wheat and barley take-all root rot fungus</name>
    <name type="synonym">Gaeumannomyces graminis var. tritici</name>
    <dbReference type="NCBI Taxonomy" id="644352"/>
    <lineage>
        <taxon>Eukaryota</taxon>
        <taxon>Fungi</taxon>
        <taxon>Dikarya</taxon>
        <taxon>Ascomycota</taxon>
        <taxon>Pezizomycotina</taxon>
        <taxon>Sordariomycetes</taxon>
        <taxon>Sordariomycetidae</taxon>
        <taxon>Magnaporthales</taxon>
        <taxon>Magnaporthaceae</taxon>
        <taxon>Gaeumannomyces</taxon>
    </lineage>
</organism>
<dbReference type="GeneID" id="20353771"/>
<proteinExistence type="predicted"/>
<dbReference type="RefSeq" id="XP_009229483.1">
    <property type="nucleotide sequence ID" value="XM_009231219.1"/>
</dbReference>
<gene>
    <name evidence="3" type="primary">20353771</name>
    <name evidence="2" type="ORF">GGTG_13313</name>
</gene>
<dbReference type="HOGENOM" id="CLU_1927730_0_0_1"/>